<dbReference type="InterPro" id="IPR052018">
    <property type="entry name" value="PHP_domain"/>
</dbReference>
<dbReference type="GO" id="GO:0035312">
    <property type="term" value="F:5'-3' DNA exonuclease activity"/>
    <property type="evidence" value="ECO:0007669"/>
    <property type="project" value="TreeGrafter"/>
</dbReference>
<proteinExistence type="predicted"/>
<name>A0A9X2S3Y9_9FIRM</name>
<evidence type="ECO:0000313" key="3">
    <source>
        <dbReference type="Proteomes" id="UP001142078"/>
    </source>
</evidence>
<dbReference type="RefSeq" id="WP_042681836.1">
    <property type="nucleotide sequence ID" value="NZ_CABKTM010000043.1"/>
</dbReference>
<comment type="caution">
    <text evidence="2">The sequence shown here is derived from an EMBL/GenBank/DDBJ whole genome shotgun (WGS) entry which is preliminary data.</text>
</comment>
<dbReference type="PANTHER" id="PTHR42924:SF3">
    <property type="entry name" value="POLYMERASE_HISTIDINOL PHOSPHATASE N-TERMINAL DOMAIN-CONTAINING PROTEIN"/>
    <property type="match status" value="1"/>
</dbReference>
<feature type="domain" description="Polymerase/histidinol phosphatase N-terminal" evidence="1">
    <location>
        <begin position="3"/>
        <end position="69"/>
    </location>
</feature>
<dbReference type="InterPro" id="IPR003141">
    <property type="entry name" value="Pol/His_phosphatase_N"/>
</dbReference>
<dbReference type="EMBL" id="JANJZL010000001">
    <property type="protein sequence ID" value="MCR2042704.1"/>
    <property type="molecule type" value="Genomic_DNA"/>
</dbReference>
<dbReference type="CDD" id="cd07438">
    <property type="entry name" value="PHP_HisPPase_AMP"/>
    <property type="match status" value="1"/>
</dbReference>
<evidence type="ECO:0000313" key="2">
    <source>
        <dbReference type="EMBL" id="MCR2042704.1"/>
    </source>
</evidence>
<dbReference type="AlphaFoldDB" id="A0A9X2S3Y9"/>
<dbReference type="Proteomes" id="UP001142078">
    <property type="component" value="Unassembled WGS sequence"/>
</dbReference>
<organism evidence="2 3">
    <name type="scientific">Anaerosalibacter massiliensis</name>
    <dbReference type="NCBI Taxonomy" id="1347392"/>
    <lineage>
        <taxon>Bacteria</taxon>
        <taxon>Bacillati</taxon>
        <taxon>Bacillota</taxon>
        <taxon>Tissierellia</taxon>
        <taxon>Tissierellales</taxon>
        <taxon>Sporanaerobacteraceae</taxon>
        <taxon>Anaerosalibacter</taxon>
    </lineage>
</organism>
<dbReference type="OrthoDB" id="9791620at2"/>
<sequence>MIADLHAHTFFSDGLLTPEEIVDLAVEKNLDTLAITDHDTVSGIDRAINRSNLYKNFFIIPGIELSCIYDDEEIHILGYFINYKSSCVKKITKKLQDERIIRGKKIILKLNELGMNIKLSDVEKFAKGKIIGRPHIARTLIKKGYVRNMEEAFSMFLNKDKPAYVERYKLSLKDAIDLIHSIGGIAIIAHPGLINNKEAIYYCIENGIDGIEVTHSKHSLEQVSYLINIANKYSLIKTAGSDCHGELIDGEYLLGKYYVNIDNIPEFKRRVEIDNL</sequence>
<protein>
    <submittedName>
        <fullName evidence="2">PHP domain-containing protein</fullName>
    </submittedName>
</protein>
<dbReference type="GO" id="GO:0004534">
    <property type="term" value="F:5'-3' RNA exonuclease activity"/>
    <property type="evidence" value="ECO:0007669"/>
    <property type="project" value="TreeGrafter"/>
</dbReference>
<dbReference type="InterPro" id="IPR016195">
    <property type="entry name" value="Pol/histidinol_Pase-like"/>
</dbReference>
<dbReference type="Pfam" id="PF02811">
    <property type="entry name" value="PHP"/>
    <property type="match status" value="1"/>
</dbReference>
<dbReference type="PANTHER" id="PTHR42924">
    <property type="entry name" value="EXONUCLEASE"/>
    <property type="match status" value="1"/>
</dbReference>
<dbReference type="Gene3D" id="3.20.20.140">
    <property type="entry name" value="Metal-dependent hydrolases"/>
    <property type="match status" value="1"/>
</dbReference>
<accession>A0A9X2S3Y9</accession>
<evidence type="ECO:0000259" key="1">
    <source>
        <dbReference type="SMART" id="SM00481"/>
    </source>
</evidence>
<dbReference type="SMART" id="SM00481">
    <property type="entry name" value="POLIIIAc"/>
    <property type="match status" value="1"/>
</dbReference>
<dbReference type="Gene3D" id="1.10.150.650">
    <property type="match status" value="1"/>
</dbReference>
<gene>
    <name evidence="2" type="ORF">NSA23_01110</name>
</gene>
<dbReference type="InterPro" id="IPR004013">
    <property type="entry name" value="PHP_dom"/>
</dbReference>
<dbReference type="SUPFAM" id="SSF89550">
    <property type="entry name" value="PHP domain-like"/>
    <property type="match status" value="1"/>
</dbReference>
<keyword evidence="3" id="KW-1185">Reference proteome</keyword>
<reference evidence="2" key="1">
    <citation type="submission" date="2022-07" db="EMBL/GenBank/DDBJ databases">
        <title>Enhanced cultured diversity of the mouse gut microbiota enables custom-made synthetic communities.</title>
        <authorList>
            <person name="Afrizal A."/>
        </authorList>
    </citation>
    <scope>NUCLEOTIDE SEQUENCE</scope>
    <source>
        <strain evidence="2">DSM 29482</strain>
    </source>
</reference>